<dbReference type="Pfam" id="PF04338">
    <property type="entry name" value="DUF481"/>
    <property type="match status" value="1"/>
</dbReference>
<name>A0ABY0M2L5_9FLAO</name>
<dbReference type="RefSeq" id="WP_091135370.1">
    <property type="nucleotide sequence ID" value="NZ_FMVC01000008.1"/>
</dbReference>
<gene>
    <name evidence="2" type="ORF">SAMN02927916_4220</name>
</gene>
<feature type="signal peptide" evidence="1">
    <location>
        <begin position="1"/>
        <end position="27"/>
    </location>
</feature>
<dbReference type="InterPro" id="IPR007433">
    <property type="entry name" value="DUF481"/>
</dbReference>
<reference evidence="2 3" key="1">
    <citation type="submission" date="2016-10" db="EMBL/GenBank/DDBJ databases">
        <authorList>
            <person name="Varghese N."/>
            <person name="Submissions S."/>
        </authorList>
    </citation>
    <scope>NUCLEOTIDE SEQUENCE [LARGE SCALE GENOMIC DNA]</scope>
    <source>
        <strain evidence="2 3">CGMCC 1.6859</strain>
    </source>
</reference>
<proteinExistence type="predicted"/>
<sequence>MKWNKGFKYLYIYLVILLSLLSNYAFSQNDTLILNNEDRIVGEIKNMIKGVLTVKTPYSDKDFKIEWLNTKLLKSDRNFLVVLSNGKRIKSAKILPGKNQEQLLIKEKDKEIIATVKEIVFIESIDDHFLSRFTVSLSVGYNFTKSNNLSQFTIRSNVNYTSDDIGFTGAFNSVLSSQDNVGYTRRTDANAGFRYYIKNKKFIILSSDFLSNEDQLLNLRATIGSGLGKYLILNNKEYLTGGLGLAWNNEKFRDTLQTNNNSLETFASFELNLFKHKNISLLTKLTTYLSVTEWKRVRADFNMDLKYELPLDLFIKLGFTNNFDNEPISGAVKNDFIFQTVFGWEFK</sequence>
<organism evidence="2 3">
    <name type="scientific">Flavobacterium anhuiense</name>
    <dbReference type="NCBI Taxonomy" id="459526"/>
    <lineage>
        <taxon>Bacteria</taxon>
        <taxon>Pseudomonadati</taxon>
        <taxon>Bacteroidota</taxon>
        <taxon>Flavobacteriia</taxon>
        <taxon>Flavobacteriales</taxon>
        <taxon>Flavobacteriaceae</taxon>
        <taxon>Flavobacterium</taxon>
    </lineage>
</organism>
<protein>
    <recommendedName>
        <fullName evidence="4">DUF481 domain-containing protein</fullName>
    </recommendedName>
</protein>
<keyword evidence="1" id="KW-0732">Signal</keyword>
<comment type="caution">
    <text evidence="2">The sequence shown here is derived from an EMBL/GenBank/DDBJ whole genome shotgun (WGS) entry which is preliminary data.</text>
</comment>
<evidence type="ECO:0008006" key="4">
    <source>
        <dbReference type="Google" id="ProtNLM"/>
    </source>
</evidence>
<accession>A0ABY0M2L5</accession>
<evidence type="ECO:0000313" key="2">
    <source>
        <dbReference type="EMBL" id="SCY94563.1"/>
    </source>
</evidence>
<keyword evidence="3" id="KW-1185">Reference proteome</keyword>
<dbReference type="Proteomes" id="UP000199307">
    <property type="component" value="Unassembled WGS sequence"/>
</dbReference>
<dbReference type="EMBL" id="FMVC01000008">
    <property type="protein sequence ID" value="SCY94563.1"/>
    <property type="molecule type" value="Genomic_DNA"/>
</dbReference>
<evidence type="ECO:0000256" key="1">
    <source>
        <dbReference type="SAM" id="SignalP"/>
    </source>
</evidence>
<evidence type="ECO:0000313" key="3">
    <source>
        <dbReference type="Proteomes" id="UP000199307"/>
    </source>
</evidence>
<feature type="chain" id="PRO_5045424286" description="DUF481 domain-containing protein" evidence="1">
    <location>
        <begin position="28"/>
        <end position="347"/>
    </location>
</feature>